<dbReference type="GO" id="GO:0008289">
    <property type="term" value="F:lipid binding"/>
    <property type="evidence" value="ECO:0007669"/>
    <property type="project" value="InterPro"/>
</dbReference>
<dbReference type="PATRIC" id="fig|317.174.peg.2939"/>
<dbReference type="InterPro" id="IPR051213">
    <property type="entry name" value="START_lipid_transfer"/>
</dbReference>
<feature type="chain" id="PRO_5001798440" description="START domain-containing protein" evidence="1">
    <location>
        <begin position="24"/>
        <end position="202"/>
    </location>
</feature>
<evidence type="ECO:0000259" key="2">
    <source>
        <dbReference type="PROSITE" id="PS50848"/>
    </source>
</evidence>
<name>A0A085V6C3_PSESX</name>
<dbReference type="PANTHER" id="PTHR19308:SF14">
    <property type="entry name" value="START DOMAIN-CONTAINING PROTEIN"/>
    <property type="match status" value="1"/>
</dbReference>
<dbReference type="RefSeq" id="WP_020289329.1">
    <property type="nucleotide sequence ID" value="NZ_JPQT01000107.1"/>
</dbReference>
<dbReference type="Proteomes" id="UP000028643">
    <property type="component" value="Unassembled WGS sequence"/>
</dbReference>
<evidence type="ECO:0000313" key="3">
    <source>
        <dbReference type="EMBL" id="KFE50986.1"/>
    </source>
</evidence>
<dbReference type="EMBL" id="JPQT01000107">
    <property type="protein sequence ID" value="KFE50986.1"/>
    <property type="molecule type" value="Genomic_DNA"/>
</dbReference>
<sequence>MGSLHRIAVVCGFTVLMAATAQAEDWQVAKDEGGIKVSLSEVAGSKYKAYRGETVINASIAKLRGLQEDVAGACAWVHECKSQKLLKHEGNKAWTYTQFNTPWPVTPRDSVLEVTSEQGADGSLIRKLEGQPKYIPEEQGFVRVAQVEGFWKFLPLGADRTQVTYQVHTEPGGSVPSWLANKFVVDAPFNTLKALKDRAEKK</sequence>
<dbReference type="Pfam" id="PF01852">
    <property type="entry name" value="START"/>
    <property type="match status" value="1"/>
</dbReference>
<feature type="signal peptide" evidence="1">
    <location>
        <begin position="1"/>
        <end position="23"/>
    </location>
</feature>
<dbReference type="InterPro" id="IPR002913">
    <property type="entry name" value="START_lipid-bd_dom"/>
</dbReference>
<dbReference type="InterPro" id="IPR028347">
    <property type="entry name" value="START_dom_prot"/>
</dbReference>
<dbReference type="PANTHER" id="PTHR19308">
    <property type="entry name" value="PHOSPHATIDYLCHOLINE TRANSFER PROTEIN"/>
    <property type="match status" value="1"/>
</dbReference>
<dbReference type="PIRSF" id="PIRSF039033">
    <property type="entry name" value="START_dom"/>
    <property type="match status" value="1"/>
</dbReference>
<gene>
    <name evidence="3" type="ORF">IV02_14365</name>
</gene>
<organism evidence="3 4">
    <name type="scientific">Pseudomonas syringae</name>
    <dbReference type="NCBI Taxonomy" id="317"/>
    <lineage>
        <taxon>Bacteria</taxon>
        <taxon>Pseudomonadati</taxon>
        <taxon>Pseudomonadota</taxon>
        <taxon>Gammaproteobacteria</taxon>
        <taxon>Pseudomonadales</taxon>
        <taxon>Pseudomonadaceae</taxon>
        <taxon>Pseudomonas</taxon>
    </lineage>
</organism>
<dbReference type="SUPFAM" id="SSF55961">
    <property type="entry name" value="Bet v1-like"/>
    <property type="match status" value="1"/>
</dbReference>
<dbReference type="InterPro" id="IPR023393">
    <property type="entry name" value="START-like_dom_sf"/>
</dbReference>
<protein>
    <recommendedName>
        <fullName evidence="2">START domain-containing protein</fullName>
    </recommendedName>
</protein>
<reference evidence="3 4" key="1">
    <citation type="submission" date="2014-07" db="EMBL/GenBank/DDBJ databases">
        <title>Draft Genome Sequences of Environmental Pseudomonas syringae strains.</title>
        <authorList>
            <person name="Baltrus D.A."/>
            <person name="Berge O."/>
            <person name="Morris C."/>
        </authorList>
    </citation>
    <scope>NUCLEOTIDE SEQUENCE [LARGE SCALE GENOMIC DNA]</scope>
    <source>
        <strain evidence="3 4">CEB003</strain>
    </source>
</reference>
<keyword evidence="1" id="KW-0732">Signal</keyword>
<proteinExistence type="predicted"/>
<evidence type="ECO:0000313" key="4">
    <source>
        <dbReference type="Proteomes" id="UP000028643"/>
    </source>
</evidence>
<accession>A0A085V6C3</accession>
<evidence type="ECO:0000256" key="1">
    <source>
        <dbReference type="SAM" id="SignalP"/>
    </source>
</evidence>
<comment type="caution">
    <text evidence="3">The sequence shown here is derived from an EMBL/GenBank/DDBJ whole genome shotgun (WGS) entry which is preliminary data.</text>
</comment>
<dbReference type="CDD" id="cd08876">
    <property type="entry name" value="START_1"/>
    <property type="match status" value="1"/>
</dbReference>
<dbReference type="AlphaFoldDB" id="A0A085V6C3"/>
<feature type="domain" description="START" evidence="2">
    <location>
        <begin position="1"/>
        <end position="202"/>
    </location>
</feature>
<dbReference type="Gene3D" id="3.30.530.20">
    <property type="match status" value="1"/>
</dbReference>
<dbReference type="GO" id="GO:0005737">
    <property type="term" value="C:cytoplasm"/>
    <property type="evidence" value="ECO:0007669"/>
    <property type="project" value="UniProtKB-ARBA"/>
</dbReference>
<dbReference type="PROSITE" id="PS50848">
    <property type="entry name" value="START"/>
    <property type="match status" value="1"/>
</dbReference>